<dbReference type="EMBL" id="JANFLP010000005">
    <property type="protein sequence ID" value="MCQ1949116.1"/>
    <property type="molecule type" value="Genomic_DNA"/>
</dbReference>
<dbReference type="CDD" id="cd01823">
    <property type="entry name" value="SEST_like"/>
    <property type="match status" value="1"/>
</dbReference>
<evidence type="ECO:0000313" key="4">
    <source>
        <dbReference type="Proteomes" id="UP001206924"/>
    </source>
</evidence>
<dbReference type="RefSeq" id="WP_255864935.1">
    <property type="nucleotide sequence ID" value="NZ_CP104263.1"/>
</dbReference>
<dbReference type="GO" id="GO:0016787">
    <property type="term" value="F:hydrolase activity"/>
    <property type="evidence" value="ECO:0007669"/>
    <property type="project" value="UniProtKB-KW"/>
</dbReference>
<evidence type="ECO:0000256" key="2">
    <source>
        <dbReference type="SAM" id="SignalP"/>
    </source>
</evidence>
<feature type="region of interest" description="Disordered" evidence="1">
    <location>
        <begin position="29"/>
        <end position="50"/>
    </location>
</feature>
<accession>A0ABT1NN19</accession>
<sequence length="331" mass="33263">MMSPKPLLFRRLAVLALTTVALLAGGTAPATAGGAHGSDSRGGHGHGGGYGGGHGHGGGYGGGHGHGGGYGGGHGQGNRSVDYVAFGDSYASGVGGGPELDACRRTAQGYPALLDALDRVELDGNVTCSGATALTTPLDAPVDLPEQIDDAAARGLLNRRTDTVTVTIGGDDLRFASVILACAGPQLPATCAPAIDSAVAYAQTVLAPQLAAEFARITGLAPRATLVVTGYPYLFEAGTPGPISTEAQTLLNQGTDALNAVIADQVPDSGVFVDVVDEFAGHGVGSADPWIIFEGGPLDLHPTETGYREGYTAAILEDAGSEFGVGCRGRR</sequence>
<evidence type="ECO:0000313" key="3">
    <source>
        <dbReference type="EMBL" id="MCQ1949116.1"/>
    </source>
</evidence>
<keyword evidence="3" id="KW-0378">Hydrolase</keyword>
<dbReference type="PANTHER" id="PTHR37981">
    <property type="entry name" value="LIPASE 2"/>
    <property type="match status" value="1"/>
</dbReference>
<dbReference type="InterPro" id="IPR036514">
    <property type="entry name" value="SGNH_hydro_sf"/>
</dbReference>
<reference evidence="3 4" key="1">
    <citation type="submission" date="2022-07" db="EMBL/GenBank/DDBJ databases">
        <title>Novel species in genus Arthrobacter.</title>
        <authorList>
            <person name="Liu Y."/>
        </authorList>
    </citation>
    <scope>NUCLEOTIDE SEQUENCE [LARGE SCALE GENOMIC DNA]</scope>
    <source>
        <strain evidence="4">zg-Y859</strain>
    </source>
</reference>
<organism evidence="3 4">
    <name type="scientific">Arthrobacter jinronghuae</name>
    <dbReference type="NCBI Taxonomy" id="2964609"/>
    <lineage>
        <taxon>Bacteria</taxon>
        <taxon>Bacillati</taxon>
        <taxon>Actinomycetota</taxon>
        <taxon>Actinomycetes</taxon>
        <taxon>Micrococcales</taxon>
        <taxon>Micrococcaceae</taxon>
        <taxon>Arthrobacter</taxon>
    </lineage>
</organism>
<dbReference type="Proteomes" id="UP001206924">
    <property type="component" value="Unassembled WGS sequence"/>
</dbReference>
<dbReference type="PANTHER" id="PTHR37981:SF1">
    <property type="entry name" value="SGNH HYDROLASE-TYPE ESTERASE DOMAIN-CONTAINING PROTEIN"/>
    <property type="match status" value="1"/>
</dbReference>
<dbReference type="SUPFAM" id="SSF52266">
    <property type="entry name" value="SGNH hydrolase"/>
    <property type="match status" value="1"/>
</dbReference>
<dbReference type="InterPro" id="IPR037460">
    <property type="entry name" value="SEST-like"/>
</dbReference>
<feature type="chain" id="PRO_5045878104" evidence="2">
    <location>
        <begin position="33"/>
        <end position="331"/>
    </location>
</feature>
<name>A0ABT1NN19_9MICC</name>
<keyword evidence="4" id="KW-1185">Reference proteome</keyword>
<feature type="signal peptide" evidence="2">
    <location>
        <begin position="1"/>
        <end position="32"/>
    </location>
</feature>
<gene>
    <name evidence="3" type="ORF">NNX28_04120</name>
</gene>
<proteinExistence type="predicted"/>
<keyword evidence="2" id="KW-0732">Signal</keyword>
<protein>
    <submittedName>
        <fullName evidence="3">SGNH/GDSL hydrolase family protein</fullName>
    </submittedName>
</protein>
<evidence type="ECO:0000256" key="1">
    <source>
        <dbReference type="SAM" id="MobiDB-lite"/>
    </source>
</evidence>
<dbReference type="Gene3D" id="3.40.50.1110">
    <property type="entry name" value="SGNH hydrolase"/>
    <property type="match status" value="1"/>
</dbReference>
<comment type="caution">
    <text evidence="3">The sequence shown here is derived from an EMBL/GenBank/DDBJ whole genome shotgun (WGS) entry which is preliminary data.</text>
</comment>